<feature type="compositionally biased region" description="Polar residues" evidence="1">
    <location>
        <begin position="682"/>
        <end position="691"/>
    </location>
</feature>
<feature type="region of interest" description="Disordered" evidence="1">
    <location>
        <begin position="175"/>
        <end position="200"/>
    </location>
</feature>
<reference evidence="3" key="1">
    <citation type="journal article" date="2020" name="Stud. Mycol.">
        <title>101 Dothideomycetes genomes: a test case for predicting lifestyles and emergence of pathogens.</title>
        <authorList>
            <person name="Haridas S."/>
            <person name="Albert R."/>
            <person name="Binder M."/>
            <person name="Bloem J."/>
            <person name="Labutti K."/>
            <person name="Salamov A."/>
            <person name="Andreopoulos B."/>
            <person name="Baker S."/>
            <person name="Barry K."/>
            <person name="Bills G."/>
            <person name="Bluhm B."/>
            <person name="Cannon C."/>
            <person name="Castanera R."/>
            <person name="Culley D."/>
            <person name="Daum C."/>
            <person name="Ezra D."/>
            <person name="Gonzalez J."/>
            <person name="Henrissat B."/>
            <person name="Kuo A."/>
            <person name="Liang C."/>
            <person name="Lipzen A."/>
            <person name="Lutzoni F."/>
            <person name="Magnuson J."/>
            <person name="Mondo S."/>
            <person name="Nolan M."/>
            <person name="Ohm R."/>
            <person name="Pangilinan J."/>
            <person name="Park H.-J."/>
            <person name="Ramirez L."/>
            <person name="Alfaro M."/>
            <person name="Sun H."/>
            <person name="Tritt A."/>
            <person name="Yoshinaga Y."/>
            <person name="Zwiers L.-H."/>
            <person name="Turgeon B."/>
            <person name="Goodwin S."/>
            <person name="Spatafora J."/>
            <person name="Crous P."/>
            <person name="Grigoriev I."/>
        </authorList>
    </citation>
    <scope>NUCLEOTIDE SEQUENCE</scope>
    <source>
        <strain evidence="3">ATCC 16933</strain>
    </source>
</reference>
<feature type="compositionally biased region" description="Low complexity" evidence="1">
    <location>
        <begin position="117"/>
        <end position="131"/>
    </location>
</feature>
<protein>
    <recommendedName>
        <fullName evidence="5">Extracellular membrane protein CFEM domain-containing protein</fullName>
    </recommendedName>
</protein>
<feature type="compositionally biased region" description="Basic and acidic residues" evidence="1">
    <location>
        <begin position="745"/>
        <end position="755"/>
    </location>
</feature>
<dbReference type="EMBL" id="MU001696">
    <property type="protein sequence ID" value="KAF2453622.1"/>
    <property type="molecule type" value="Genomic_DNA"/>
</dbReference>
<feature type="chain" id="PRO_5025684924" description="Extracellular membrane protein CFEM domain-containing protein" evidence="2">
    <location>
        <begin position="20"/>
        <end position="755"/>
    </location>
</feature>
<evidence type="ECO:0000256" key="1">
    <source>
        <dbReference type="SAM" id="MobiDB-lite"/>
    </source>
</evidence>
<feature type="compositionally biased region" description="Low complexity" evidence="1">
    <location>
        <begin position="175"/>
        <end position="196"/>
    </location>
</feature>
<feature type="compositionally biased region" description="Low complexity" evidence="1">
    <location>
        <begin position="565"/>
        <end position="576"/>
    </location>
</feature>
<dbReference type="OrthoDB" id="3946741at2759"/>
<feature type="compositionally biased region" description="Low complexity" evidence="1">
    <location>
        <begin position="366"/>
        <end position="379"/>
    </location>
</feature>
<name>A0A6A6NQC8_9PEZI</name>
<keyword evidence="4" id="KW-1185">Reference proteome</keyword>
<feature type="signal peptide" evidence="2">
    <location>
        <begin position="1"/>
        <end position="19"/>
    </location>
</feature>
<evidence type="ECO:0000313" key="4">
    <source>
        <dbReference type="Proteomes" id="UP000799766"/>
    </source>
</evidence>
<feature type="region of interest" description="Disordered" evidence="1">
    <location>
        <begin position="303"/>
        <end position="432"/>
    </location>
</feature>
<evidence type="ECO:0008006" key="5">
    <source>
        <dbReference type="Google" id="ProtNLM"/>
    </source>
</evidence>
<feature type="region of interest" description="Disordered" evidence="1">
    <location>
        <begin position="675"/>
        <end position="755"/>
    </location>
</feature>
<feature type="compositionally biased region" description="Basic residues" evidence="1">
    <location>
        <begin position="698"/>
        <end position="713"/>
    </location>
</feature>
<dbReference type="AlphaFoldDB" id="A0A6A6NQC8"/>
<feature type="region of interest" description="Disordered" evidence="1">
    <location>
        <begin position="117"/>
        <end position="140"/>
    </location>
</feature>
<keyword evidence="2" id="KW-0732">Signal</keyword>
<organism evidence="3 4">
    <name type="scientific">Lineolata rhizophorae</name>
    <dbReference type="NCBI Taxonomy" id="578093"/>
    <lineage>
        <taxon>Eukaryota</taxon>
        <taxon>Fungi</taxon>
        <taxon>Dikarya</taxon>
        <taxon>Ascomycota</taxon>
        <taxon>Pezizomycotina</taxon>
        <taxon>Dothideomycetes</taxon>
        <taxon>Dothideomycetes incertae sedis</taxon>
        <taxon>Lineolatales</taxon>
        <taxon>Lineolataceae</taxon>
        <taxon>Lineolata</taxon>
    </lineage>
</organism>
<feature type="compositionally biased region" description="Polar residues" evidence="1">
    <location>
        <begin position="577"/>
        <end position="587"/>
    </location>
</feature>
<feature type="region of interest" description="Disordered" evidence="1">
    <location>
        <begin position="236"/>
        <end position="290"/>
    </location>
</feature>
<dbReference type="Proteomes" id="UP000799766">
    <property type="component" value="Unassembled WGS sequence"/>
</dbReference>
<accession>A0A6A6NQC8</accession>
<sequence>MPLGLSRHLYIIFLSLAAALPQQDSSPALPSSLQSSDIPRCAQSCLGSAIYDTFSLACSTSPGIDCLCSEYSTRGFTLGEAALSCVLSDCLPDDQDIFVYNICDSRSEAAVPTHDTLTVTTTPRGTPATSTVAPTRDAGNDSIEDVVTTEPAASTSRSTMSMPAVTLLTDEGTASPFSAEATSSSTSTALASPLVTSEEEEKPSLSTAQIVGISVAALASVILAVGAIVVLSCVRRRQQHHSPKNEETSLDMPKQRSISAPRPLLIPVTKQYKVPEPSKDPRGGAGGVGVANVQKVQGGGIALTTYGRVPQPPSKEENAPHKPQSQQQRQQQAPTRPQRPQLSLAPPPVRSDDIGLAISPGLERFPSPTSNKSSSTVSKLLPEKPDLSKMPLPPRPVRDSTASQTTVFEEDTRASRTRSQMALSRGPPVMEEPLHSPVALQYTQLVGDFPRDSRESPNMYPPPLSIKIPKRESTAESPQQIPTKEAYAQPKWRSLARPGSGASGRRRDQSASRSQDHRRRSAAGIPYVLTHPNDSTCTEDSEMSTRPPRAARKQGPFAVKSSRASSVSNNRDSYSSMTSFESADSNDPTPPEEEERQLSPVAESPISGLKYPKVPRSSNQAVPRSPSKKDQFQEQVSKTLLAKRRGEDAAHELERRLWITDSNTGSMRSSAATMHHHRRGASNGTTGSEHSTVGPLGQHHHSKAARRYSHTRYSRSMDGGGGPPSREPEMELMSPLWEPKLTPSRKGDELYIHVG</sequence>
<gene>
    <name evidence="3" type="ORF">BDY21DRAFT_355553</name>
</gene>
<proteinExistence type="predicted"/>
<evidence type="ECO:0000256" key="2">
    <source>
        <dbReference type="SAM" id="SignalP"/>
    </source>
</evidence>
<evidence type="ECO:0000313" key="3">
    <source>
        <dbReference type="EMBL" id="KAF2453622.1"/>
    </source>
</evidence>
<feature type="compositionally biased region" description="Low complexity" evidence="1">
    <location>
        <begin position="323"/>
        <end position="341"/>
    </location>
</feature>
<feature type="region of interest" description="Disordered" evidence="1">
    <location>
        <begin position="445"/>
        <end position="649"/>
    </location>
</feature>